<comment type="subcellular location">
    <subcellularLocation>
        <location evidence="1">Nucleus</location>
    </subcellularLocation>
</comment>
<evidence type="ECO:0000256" key="5">
    <source>
        <dbReference type="ARBA" id="ARBA00023242"/>
    </source>
</evidence>
<dbReference type="GO" id="GO:0003677">
    <property type="term" value="F:DNA binding"/>
    <property type="evidence" value="ECO:0007669"/>
    <property type="project" value="UniProtKB-KW"/>
</dbReference>
<gene>
    <name evidence="8" type="ORF">CEURO_LOCUS3773</name>
</gene>
<keyword evidence="3" id="KW-0238">DNA-binding</keyword>
<keyword evidence="4" id="KW-0804">Transcription</keyword>
<comment type="caution">
    <text evidence="8">The sequence shown here is derived from an EMBL/GenBank/DDBJ whole genome shotgun (WGS) entry which is preliminary data.</text>
</comment>
<dbReference type="OrthoDB" id="1294324at2759"/>
<dbReference type="Proteomes" id="UP001152484">
    <property type="component" value="Unassembled WGS sequence"/>
</dbReference>
<organism evidence="8 9">
    <name type="scientific">Cuscuta europaea</name>
    <name type="common">European dodder</name>
    <dbReference type="NCBI Taxonomy" id="41803"/>
    <lineage>
        <taxon>Eukaryota</taxon>
        <taxon>Viridiplantae</taxon>
        <taxon>Streptophyta</taxon>
        <taxon>Embryophyta</taxon>
        <taxon>Tracheophyta</taxon>
        <taxon>Spermatophyta</taxon>
        <taxon>Magnoliopsida</taxon>
        <taxon>eudicotyledons</taxon>
        <taxon>Gunneridae</taxon>
        <taxon>Pentapetalae</taxon>
        <taxon>asterids</taxon>
        <taxon>lamiids</taxon>
        <taxon>Solanales</taxon>
        <taxon>Convolvulaceae</taxon>
        <taxon>Cuscuteae</taxon>
        <taxon>Cuscuta</taxon>
        <taxon>Cuscuta subgen. Cuscuta</taxon>
    </lineage>
</organism>
<dbReference type="GO" id="GO:0005634">
    <property type="term" value="C:nucleus"/>
    <property type="evidence" value="ECO:0007669"/>
    <property type="project" value="UniProtKB-SubCell"/>
</dbReference>
<accession>A0A9P0YPM5</accession>
<evidence type="ECO:0000256" key="3">
    <source>
        <dbReference type="ARBA" id="ARBA00023125"/>
    </source>
</evidence>
<protein>
    <recommendedName>
        <fullName evidence="7">MBD domain-containing protein</fullName>
    </recommendedName>
</protein>
<dbReference type="Pfam" id="PF01429">
    <property type="entry name" value="MBD"/>
    <property type="match status" value="1"/>
</dbReference>
<keyword evidence="9" id="KW-1185">Reference proteome</keyword>
<dbReference type="InterPro" id="IPR016177">
    <property type="entry name" value="DNA-bd_dom_sf"/>
</dbReference>
<evidence type="ECO:0000256" key="4">
    <source>
        <dbReference type="ARBA" id="ARBA00023163"/>
    </source>
</evidence>
<feature type="domain" description="MBD" evidence="7">
    <location>
        <begin position="87"/>
        <end position="161"/>
    </location>
</feature>
<feature type="region of interest" description="Disordered" evidence="6">
    <location>
        <begin position="141"/>
        <end position="172"/>
    </location>
</feature>
<feature type="region of interest" description="Disordered" evidence="6">
    <location>
        <begin position="1"/>
        <end position="34"/>
    </location>
</feature>
<dbReference type="SMART" id="SM00391">
    <property type="entry name" value="MBD"/>
    <property type="match status" value="1"/>
</dbReference>
<sequence>MLMDPNLETQEGNPYPTQQQTGIKTDDLLPPDPLLQSDTYIVEVDIDAAPLRTRVPPPESELGKMADTVKDQATESSQKRAKRKQLSEESIERPSWLPENWKMDVRVRHSGATAGSMDRYYIEPVTGKRFRSSKEVLHYLETGSTRKSSESPVVSQKQQKKSSSSKETKPIPFYFDFENPPLNVSWVQTNASEDTWTPHSLHGVVPECIQKEWSTVFSSVTQEIGRKCAPP</sequence>
<dbReference type="PANTHER" id="PTHR12396">
    <property type="entry name" value="METHYL-CPG BINDING PROTEIN, MBD"/>
    <property type="match status" value="1"/>
</dbReference>
<dbReference type="EMBL" id="CAMAPE010000006">
    <property type="protein sequence ID" value="CAH9070785.1"/>
    <property type="molecule type" value="Genomic_DNA"/>
</dbReference>
<keyword evidence="2" id="KW-0805">Transcription regulation</keyword>
<feature type="compositionally biased region" description="Basic and acidic residues" evidence="6">
    <location>
        <begin position="61"/>
        <end position="73"/>
    </location>
</feature>
<evidence type="ECO:0000313" key="8">
    <source>
        <dbReference type="EMBL" id="CAH9070785.1"/>
    </source>
</evidence>
<dbReference type="Gene3D" id="3.30.890.10">
    <property type="entry name" value="Methyl-cpg-binding Protein 2, Chain A"/>
    <property type="match status" value="1"/>
</dbReference>
<evidence type="ECO:0000256" key="2">
    <source>
        <dbReference type="ARBA" id="ARBA00023015"/>
    </source>
</evidence>
<dbReference type="InterPro" id="IPR001739">
    <property type="entry name" value="Methyl_CpG_DNA-bd"/>
</dbReference>
<reference evidence="8" key="1">
    <citation type="submission" date="2022-07" db="EMBL/GenBank/DDBJ databases">
        <authorList>
            <person name="Macas J."/>
            <person name="Novak P."/>
            <person name="Neumann P."/>
        </authorList>
    </citation>
    <scope>NUCLEOTIDE SEQUENCE</scope>
</reference>
<keyword evidence="5" id="KW-0539">Nucleus</keyword>
<proteinExistence type="predicted"/>
<dbReference type="PROSITE" id="PS50982">
    <property type="entry name" value="MBD"/>
    <property type="match status" value="1"/>
</dbReference>
<dbReference type="SUPFAM" id="SSF54171">
    <property type="entry name" value="DNA-binding domain"/>
    <property type="match status" value="1"/>
</dbReference>
<evidence type="ECO:0000256" key="1">
    <source>
        <dbReference type="ARBA" id="ARBA00004123"/>
    </source>
</evidence>
<evidence type="ECO:0000313" key="9">
    <source>
        <dbReference type="Proteomes" id="UP001152484"/>
    </source>
</evidence>
<dbReference type="AlphaFoldDB" id="A0A9P0YPM5"/>
<feature type="region of interest" description="Disordered" evidence="6">
    <location>
        <begin position="51"/>
        <end position="98"/>
    </location>
</feature>
<feature type="compositionally biased region" description="Polar residues" evidence="6">
    <location>
        <begin position="7"/>
        <end position="23"/>
    </location>
</feature>
<evidence type="ECO:0000259" key="7">
    <source>
        <dbReference type="PROSITE" id="PS50982"/>
    </source>
</evidence>
<name>A0A9P0YPM5_CUSEU</name>
<dbReference type="PANTHER" id="PTHR12396:SF46">
    <property type="entry name" value="METHYL-CPG-BINDING DOMAIN-CONTAINING PROTEIN 6"/>
    <property type="match status" value="1"/>
</dbReference>
<evidence type="ECO:0000256" key="6">
    <source>
        <dbReference type="SAM" id="MobiDB-lite"/>
    </source>
</evidence>